<dbReference type="PROSITE" id="PS50801">
    <property type="entry name" value="STAS"/>
    <property type="match status" value="1"/>
</dbReference>
<dbReference type="InterPro" id="IPR002645">
    <property type="entry name" value="STAS_dom"/>
</dbReference>
<dbReference type="InterPro" id="IPR036513">
    <property type="entry name" value="STAS_dom_sf"/>
</dbReference>
<proteinExistence type="inferred from homology"/>
<organism evidence="4 5">
    <name type="scientific">Streptomyces albidocamelliae</name>
    <dbReference type="NCBI Taxonomy" id="2981135"/>
    <lineage>
        <taxon>Bacteria</taxon>
        <taxon>Bacillati</taxon>
        <taxon>Actinomycetota</taxon>
        <taxon>Actinomycetes</taxon>
        <taxon>Kitasatosporales</taxon>
        <taxon>Streptomycetaceae</taxon>
        <taxon>Streptomyces</taxon>
    </lineage>
</organism>
<geneLocation type="plasmid" evidence="4 5">
    <name>punmamed3</name>
</geneLocation>
<dbReference type="PANTHER" id="PTHR33495">
    <property type="entry name" value="ANTI-SIGMA FACTOR ANTAGONIST TM_1081-RELATED-RELATED"/>
    <property type="match status" value="1"/>
</dbReference>
<dbReference type="RefSeq" id="WP_263280376.1">
    <property type="nucleotide sequence ID" value="NZ_CP106797.1"/>
</dbReference>
<gene>
    <name evidence="4" type="ORF">N8I86_38620</name>
</gene>
<dbReference type="InterPro" id="IPR003658">
    <property type="entry name" value="Anti-sigma_ant"/>
</dbReference>
<evidence type="ECO:0000259" key="3">
    <source>
        <dbReference type="PROSITE" id="PS50801"/>
    </source>
</evidence>
<evidence type="ECO:0000256" key="2">
    <source>
        <dbReference type="RuleBase" id="RU003749"/>
    </source>
</evidence>
<dbReference type="PANTHER" id="PTHR33495:SF2">
    <property type="entry name" value="ANTI-SIGMA FACTOR ANTAGONIST TM_1081-RELATED"/>
    <property type="match status" value="1"/>
</dbReference>
<keyword evidence="4" id="KW-0614">Plasmid</keyword>
<feature type="domain" description="STAS" evidence="3">
    <location>
        <begin position="3"/>
        <end position="111"/>
    </location>
</feature>
<name>A0ABY6F1J5_9ACTN</name>
<evidence type="ECO:0000313" key="4">
    <source>
        <dbReference type="EMBL" id="UXY40544.1"/>
    </source>
</evidence>
<sequence length="111" mass="12010">MPLSITTQTVDCITVIALSGQIDYTDREQLQQALAPPGSHPLRVVVDLSGVTFMDSTGLNLLIGAYHALTAAHGWLRLAEPAETVTRALQITGIDRLIPCYPNLQHALPDH</sequence>
<dbReference type="EMBL" id="CP106797">
    <property type="protein sequence ID" value="UXY40544.1"/>
    <property type="molecule type" value="Genomic_DNA"/>
</dbReference>
<dbReference type="CDD" id="cd07043">
    <property type="entry name" value="STAS_anti-anti-sigma_factors"/>
    <property type="match status" value="1"/>
</dbReference>
<reference evidence="4" key="1">
    <citation type="submission" date="2022-10" db="EMBL/GenBank/DDBJ databases">
        <authorList>
            <person name="Mo P."/>
        </authorList>
    </citation>
    <scope>NUCLEOTIDE SEQUENCE</scope>
    <source>
        <strain evidence="4">HUAS 14-6</strain>
        <plasmid evidence="4">punmamed3</plasmid>
    </source>
</reference>
<comment type="similarity">
    <text evidence="1 2">Belongs to the anti-sigma-factor antagonist family.</text>
</comment>
<evidence type="ECO:0000256" key="1">
    <source>
        <dbReference type="ARBA" id="ARBA00009013"/>
    </source>
</evidence>
<evidence type="ECO:0000313" key="5">
    <source>
        <dbReference type="Proteomes" id="UP001060733"/>
    </source>
</evidence>
<dbReference type="NCBIfam" id="TIGR00377">
    <property type="entry name" value="ant_ant_sig"/>
    <property type="match status" value="1"/>
</dbReference>
<dbReference type="Proteomes" id="UP001060733">
    <property type="component" value="Plasmid punmamed3"/>
</dbReference>
<dbReference type="SUPFAM" id="SSF52091">
    <property type="entry name" value="SpoIIaa-like"/>
    <property type="match status" value="1"/>
</dbReference>
<protein>
    <recommendedName>
        <fullName evidence="2">Anti-sigma factor antagonist</fullName>
    </recommendedName>
</protein>
<accession>A0ABY6F1J5</accession>
<dbReference type="Pfam" id="PF01740">
    <property type="entry name" value="STAS"/>
    <property type="match status" value="1"/>
</dbReference>
<dbReference type="Gene3D" id="3.30.750.24">
    <property type="entry name" value="STAS domain"/>
    <property type="match status" value="1"/>
</dbReference>
<keyword evidence="5" id="KW-1185">Reference proteome</keyword>